<proteinExistence type="predicted"/>
<protein>
    <submittedName>
        <fullName evidence="1">Uncharacterized protein</fullName>
    </submittedName>
</protein>
<feature type="non-terminal residue" evidence="1">
    <location>
        <position position="113"/>
    </location>
</feature>
<dbReference type="Proteomes" id="UP001206925">
    <property type="component" value="Unassembled WGS sequence"/>
</dbReference>
<accession>A0AAD5BR83</accession>
<sequence>MIWTTKKMMKITKIGHASCLVNWLFEPTCGKYSVCFYPCPCPKQMRHVVFNGVILTGYEITGARSSGILMGILSITDGQPPIAGSNKVAFSQVDVQLRNEDLRIDTYTGLGDL</sequence>
<evidence type="ECO:0000313" key="1">
    <source>
        <dbReference type="EMBL" id="KAI7728161.1"/>
    </source>
</evidence>
<dbReference type="EMBL" id="JAMZMK010011261">
    <property type="protein sequence ID" value="KAI7728161.1"/>
    <property type="molecule type" value="Genomic_DNA"/>
</dbReference>
<organism evidence="1 2">
    <name type="scientific">Ambrosia artemisiifolia</name>
    <name type="common">Common ragweed</name>
    <dbReference type="NCBI Taxonomy" id="4212"/>
    <lineage>
        <taxon>Eukaryota</taxon>
        <taxon>Viridiplantae</taxon>
        <taxon>Streptophyta</taxon>
        <taxon>Embryophyta</taxon>
        <taxon>Tracheophyta</taxon>
        <taxon>Spermatophyta</taxon>
        <taxon>Magnoliopsida</taxon>
        <taxon>eudicotyledons</taxon>
        <taxon>Gunneridae</taxon>
        <taxon>Pentapetalae</taxon>
        <taxon>asterids</taxon>
        <taxon>campanulids</taxon>
        <taxon>Asterales</taxon>
        <taxon>Asteraceae</taxon>
        <taxon>Asteroideae</taxon>
        <taxon>Heliantheae alliance</taxon>
        <taxon>Heliantheae</taxon>
        <taxon>Ambrosia</taxon>
    </lineage>
</organism>
<gene>
    <name evidence="1" type="ORF">M8C21_013177</name>
</gene>
<reference evidence="1" key="1">
    <citation type="submission" date="2022-06" db="EMBL/GenBank/DDBJ databases">
        <title>Uncovering the hologenomic basis of an extraordinary plant invasion.</title>
        <authorList>
            <person name="Bieker V.C."/>
            <person name="Martin M.D."/>
            <person name="Gilbert T."/>
            <person name="Hodgins K."/>
            <person name="Battlay P."/>
            <person name="Petersen B."/>
            <person name="Wilson J."/>
        </authorList>
    </citation>
    <scope>NUCLEOTIDE SEQUENCE</scope>
    <source>
        <strain evidence="1">AA19_3_7</strain>
        <tissue evidence="1">Leaf</tissue>
    </source>
</reference>
<evidence type="ECO:0000313" key="2">
    <source>
        <dbReference type="Proteomes" id="UP001206925"/>
    </source>
</evidence>
<dbReference type="AlphaFoldDB" id="A0AAD5BR83"/>
<keyword evidence="2" id="KW-1185">Reference proteome</keyword>
<name>A0AAD5BR83_AMBAR</name>
<comment type="caution">
    <text evidence="1">The sequence shown here is derived from an EMBL/GenBank/DDBJ whole genome shotgun (WGS) entry which is preliminary data.</text>
</comment>